<feature type="transmembrane region" description="Helical" evidence="1">
    <location>
        <begin position="155"/>
        <end position="178"/>
    </location>
</feature>
<dbReference type="EMBL" id="CAJFDH010000006">
    <property type="protein sequence ID" value="CAD5230199.1"/>
    <property type="molecule type" value="Genomic_DNA"/>
</dbReference>
<name>A0A811LS35_9BILA</name>
<comment type="caution">
    <text evidence="2">The sequence shown here is derived from an EMBL/GenBank/DDBJ whole genome shotgun (WGS) entry which is preliminary data.</text>
</comment>
<feature type="transmembrane region" description="Helical" evidence="1">
    <location>
        <begin position="298"/>
        <end position="315"/>
    </location>
</feature>
<dbReference type="AlphaFoldDB" id="A0A811LS35"/>
<evidence type="ECO:0000313" key="3">
    <source>
        <dbReference type="Proteomes" id="UP000614601"/>
    </source>
</evidence>
<keyword evidence="3" id="KW-1185">Reference proteome</keyword>
<gene>
    <name evidence="2" type="ORF">BOKJ2_LOCUS14016</name>
</gene>
<dbReference type="EMBL" id="CAJFCW020000006">
    <property type="protein sequence ID" value="CAG9127588.1"/>
    <property type="molecule type" value="Genomic_DNA"/>
</dbReference>
<proteinExistence type="predicted"/>
<feature type="transmembrane region" description="Helical" evidence="1">
    <location>
        <begin position="198"/>
        <end position="220"/>
    </location>
</feature>
<evidence type="ECO:0000256" key="1">
    <source>
        <dbReference type="SAM" id="Phobius"/>
    </source>
</evidence>
<keyword evidence="1" id="KW-0472">Membrane</keyword>
<dbReference type="OrthoDB" id="5803502at2759"/>
<reference evidence="2" key="1">
    <citation type="submission" date="2020-09" db="EMBL/GenBank/DDBJ databases">
        <authorList>
            <person name="Kikuchi T."/>
        </authorList>
    </citation>
    <scope>NUCLEOTIDE SEQUENCE</scope>
    <source>
        <strain evidence="2">SH1</strain>
    </source>
</reference>
<sequence length="370" mass="42580">MDPPPNVSTPFDLFGYDTNHTSVRILYMLAYLSSTYLPYYEFLSCGICLLANGYSAVRFINAGTYSRNFRIVMIATNLVINATALLRPIYFLVPEETYYIASKNYFRMFVMYALEYISHVAILMFDVKYIIIGYERRVAFKNRATYENNQGKGTIMVFLFVLGAVSISAAIKAVLFIAVRDLPIDTALHKAFMMDADFVTWFASHFLALGGWIYGYYTFYDLNKQAHKLKYAGNSLSESFTLKEIVSVLKVIRPVIKAYIVILLSGVAVASFMCFFMLGGTMHEGDMYYRACITLEYSLAASYNIYASCYTIWYLKPLRKALQQDLTCCFRRKCVEIEPNAVEKYDAVQETNIYFEQLSKRWDIVLVKKR</sequence>
<feature type="transmembrane region" description="Helical" evidence="1">
    <location>
        <begin position="37"/>
        <end position="57"/>
    </location>
</feature>
<accession>A0A811LS35</accession>
<keyword evidence="1" id="KW-0812">Transmembrane</keyword>
<feature type="transmembrane region" description="Helical" evidence="1">
    <location>
        <begin position="258"/>
        <end position="278"/>
    </location>
</feature>
<feature type="transmembrane region" description="Helical" evidence="1">
    <location>
        <begin position="113"/>
        <end position="134"/>
    </location>
</feature>
<dbReference type="Proteomes" id="UP000783686">
    <property type="component" value="Unassembled WGS sequence"/>
</dbReference>
<feature type="transmembrane region" description="Helical" evidence="1">
    <location>
        <begin position="69"/>
        <end position="93"/>
    </location>
</feature>
<evidence type="ECO:0008006" key="4">
    <source>
        <dbReference type="Google" id="ProtNLM"/>
    </source>
</evidence>
<protein>
    <recommendedName>
        <fullName evidence="4">G_PROTEIN_RECEP_F1_2 domain-containing protein</fullName>
    </recommendedName>
</protein>
<evidence type="ECO:0000313" key="2">
    <source>
        <dbReference type="EMBL" id="CAD5230199.1"/>
    </source>
</evidence>
<dbReference type="Proteomes" id="UP000614601">
    <property type="component" value="Unassembled WGS sequence"/>
</dbReference>
<organism evidence="2 3">
    <name type="scientific">Bursaphelenchus okinawaensis</name>
    <dbReference type="NCBI Taxonomy" id="465554"/>
    <lineage>
        <taxon>Eukaryota</taxon>
        <taxon>Metazoa</taxon>
        <taxon>Ecdysozoa</taxon>
        <taxon>Nematoda</taxon>
        <taxon>Chromadorea</taxon>
        <taxon>Rhabditida</taxon>
        <taxon>Tylenchina</taxon>
        <taxon>Tylenchomorpha</taxon>
        <taxon>Aphelenchoidea</taxon>
        <taxon>Aphelenchoididae</taxon>
        <taxon>Bursaphelenchus</taxon>
    </lineage>
</organism>
<keyword evidence="1" id="KW-1133">Transmembrane helix</keyword>